<accession>I4EH37</accession>
<dbReference type="Proteomes" id="UP000004221">
    <property type="component" value="Unassembled WGS sequence"/>
</dbReference>
<feature type="region of interest" description="Disordered" evidence="1">
    <location>
        <begin position="1"/>
        <end position="161"/>
    </location>
</feature>
<reference evidence="2 3" key="1">
    <citation type="journal article" date="2012" name="ISME J.">
        <title>Nitrification expanded: discovery, physiology and genomics of a nitrite-oxidizing bacterium from the phylum Chloroflexi.</title>
        <authorList>
            <person name="Sorokin D.Y."/>
            <person name="Lucker S."/>
            <person name="Vejmelkova D."/>
            <person name="Kostrikina N.A."/>
            <person name="Kleerebezem R."/>
            <person name="Rijpstra W.I."/>
            <person name="Damste J.S."/>
            <person name="Le Paslier D."/>
            <person name="Muyzer G."/>
            <person name="Wagner M."/>
            <person name="van Loosdrecht M.C."/>
            <person name="Daims H."/>
        </authorList>
    </citation>
    <scope>NUCLEOTIDE SEQUENCE [LARGE SCALE GENOMIC DNA]</scope>
    <source>
        <strain evidence="3">none</strain>
    </source>
</reference>
<gene>
    <name evidence="2" type="ORF">NITHO_30003</name>
</gene>
<organism evidence="2 3">
    <name type="scientific">Nitrolancea hollandica Lb</name>
    <dbReference type="NCBI Taxonomy" id="1129897"/>
    <lineage>
        <taxon>Bacteria</taxon>
        <taxon>Pseudomonadati</taxon>
        <taxon>Thermomicrobiota</taxon>
        <taxon>Thermomicrobia</taxon>
        <taxon>Sphaerobacterales</taxon>
        <taxon>Sphaerobacterineae</taxon>
        <taxon>Sphaerobacteraceae</taxon>
        <taxon>Nitrolancea</taxon>
    </lineage>
</organism>
<evidence type="ECO:0000313" key="3">
    <source>
        <dbReference type="Proteomes" id="UP000004221"/>
    </source>
</evidence>
<dbReference type="EMBL" id="CAGS01000223">
    <property type="protein sequence ID" value="CCF83999.1"/>
    <property type="molecule type" value="Genomic_DNA"/>
</dbReference>
<keyword evidence="3" id="KW-1185">Reference proteome</keyword>
<evidence type="ECO:0000313" key="2">
    <source>
        <dbReference type="EMBL" id="CCF83999.1"/>
    </source>
</evidence>
<protein>
    <submittedName>
        <fullName evidence="2">Uncharacterized protein</fullName>
    </submittedName>
</protein>
<proteinExistence type="predicted"/>
<dbReference type="AlphaFoldDB" id="I4EH37"/>
<sequence length="280" mass="30717">MAPLLDEESREKPVAPRSNTAQGAPAKQPHPEAAPGNGKPALRSVTMVPLDEYTQPARRQTAVLPPSQAGYALDNRPAQPIIRIQPEAEQTTPSPPHRPGTGTWAPARNGQQWADPSTEPGGSPTIPRRSPPAEPHIPREPEIQEPAVSEQPTIDVRPPDRPLPEQLCRLVQRCGTCRDFRPADGGERGWCNNHFAFDHRRMVQPDELACASTIGDWWVANDDWWLQRADISHHGCPTPAVDEHLGRTLANQTQARNGAANEANGHFSRAAMGQQKSRGR</sequence>
<feature type="region of interest" description="Disordered" evidence="1">
    <location>
        <begin position="258"/>
        <end position="280"/>
    </location>
</feature>
<name>I4EH37_9BACT</name>
<comment type="caution">
    <text evidence="2">The sequence shown here is derived from an EMBL/GenBank/DDBJ whole genome shotgun (WGS) entry which is preliminary data.</text>
</comment>
<evidence type="ECO:0000256" key="1">
    <source>
        <dbReference type="SAM" id="MobiDB-lite"/>
    </source>
</evidence>